<keyword evidence="2" id="KW-1185">Reference proteome</keyword>
<name>A0ACC0VZ53_9STRA</name>
<proteinExistence type="predicted"/>
<sequence length="137" mass="15585">MWLASTGQASQIEMPKNRSLPTGCEPSRVTRYARQRALIIADQIRPIFTQSIQINPGIHVGRIPEPVGEVASRPFRPRHSYSTDYQERGWNRDRGDQRYNQRPSGDYPPIDQGRRTIANERIRHTDTSISPGSASET</sequence>
<comment type="caution">
    <text evidence="1">The sequence shown here is derived from an EMBL/GenBank/DDBJ whole genome shotgun (WGS) entry which is preliminary data.</text>
</comment>
<dbReference type="Proteomes" id="UP001163321">
    <property type="component" value="Chromosome 5"/>
</dbReference>
<evidence type="ECO:0000313" key="1">
    <source>
        <dbReference type="EMBL" id="KAI9911655.1"/>
    </source>
</evidence>
<evidence type="ECO:0000313" key="2">
    <source>
        <dbReference type="Proteomes" id="UP001163321"/>
    </source>
</evidence>
<organism evidence="1 2">
    <name type="scientific">Peronosclerospora sorghi</name>
    <dbReference type="NCBI Taxonomy" id="230839"/>
    <lineage>
        <taxon>Eukaryota</taxon>
        <taxon>Sar</taxon>
        <taxon>Stramenopiles</taxon>
        <taxon>Oomycota</taxon>
        <taxon>Peronosporomycetes</taxon>
        <taxon>Peronosporales</taxon>
        <taxon>Peronosporaceae</taxon>
        <taxon>Peronosclerospora</taxon>
    </lineage>
</organism>
<reference evidence="1 2" key="1">
    <citation type="journal article" date="2022" name="bioRxiv">
        <title>The genome of the oomycete Peronosclerospora sorghi, a cosmopolitan pathogen of maize and sorghum, is inflated with dispersed pseudogenes.</title>
        <authorList>
            <person name="Fletcher K."/>
            <person name="Martin F."/>
            <person name="Isakeit T."/>
            <person name="Cavanaugh K."/>
            <person name="Magill C."/>
            <person name="Michelmore R."/>
        </authorList>
    </citation>
    <scope>NUCLEOTIDE SEQUENCE [LARGE SCALE GENOMIC DNA]</scope>
    <source>
        <strain evidence="1">P6</strain>
    </source>
</reference>
<dbReference type="EMBL" id="CM047584">
    <property type="protein sequence ID" value="KAI9911655.1"/>
    <property type="molecule type" value="Genomic_DNA"/>
</dbReference>
<accession>A0ACC0VZ53</accession>
<gene>
    <name evidence="1" type="ORF">PsorP6_009835</name>
</gene>
<protein>
    <submittedName>
        <fullName evidence="1">Uncharacterized protein</fullName>
    </submittedName>
</protein>